<organism evidence="4 5">
    <name type="scientific">Streptococcus pseudoporcinus</name>
    <dbReference type="NCBI Taxonomy" id="361101"/>
    <lineage>
        <taxon>Bacteria</taxon>
        <taxon>Bacillati</taxon>
        <taxon>Bacillota</taxon>
        <taxon>Bacilli</taxon>
        <taxon>Lactobacillales</taxon>
        <taxon>Streptococcaceae</taxon>
        <taxon>Streptococcus</taxon>
    </lineage>
</organism>
<gene>
    <name evidence="4" type="primary">desK</name>
    <name evidence="4" type="ORF">NCTC5385_02136</name>
</gene>
<evidence type="ECO:0000313" key="5">
    <source>
        <dbReference type="Proteomes" id="UP000304914"/>
    </source>
</evidence>
<protein>
    <submittedName>
        <fullName evidence="4">Sensor histidine kinase</fullName>
        <ecNumber evidence="4">2.7.13.3</ecNumber>
    </submittedName>
</protein>
<sequence>MLTIKADLVQTLLGRGEVVKAQEEVADLQTITKHAMQNVRQIVGSLKDHQIAQELVVIRKMLELAGVDFHIEGESVVKALPTDLQSKTAMILRELVNNLMKHSQAKKCSLRFNRDQNHVYLFYHDDVLGFSDLDGQELHSIKERLIPLQGQVRITSLSKPTEIIVSIPIKE</sequence>
<dbReference type="InterPro" id="IPR050482">
    <property type="entry name" value="Sensor_HK_TwoCompSys"/>
</dbReference>
<dbReference type="GO" id="GO:0004673">
    <property type="term" value="F:protein histidine kinase activity"/>
    <property type="evidence" value="ECO:0007669"/>
    <property type="project" value="UniProtKB-EC"/>
</dbReference>
<dbReference type="InterPro" id="IPR036890">
    <property type="entry name" value="HATPase_C_sf"/>
</dbReference>
<evidence type="ECO:0000256" key="2">
    <source>
        <dbReference type="ARBA" id="ARBA00022777"/>
    </source>
</evidence>
<dbReference type="Proteomes" id="UP000304914">
    <property type="component" value="Chromosome"/>
</dbReference>
<dbReference type="Gene3D" id="3.30.565.10">
    <property type="entry name" value="Histidine kinase-like ATPase, C-terminal domain"/>
    <property type="match status" value="1"/>
</dbReference>
<dbReference type="PANTHER" id="PTHR24421">
    <property type="entry name" value="NITRATE/NITRITE SENSOR PROTEIN NARX-RELATED"/>
    <property type="match status" value="1"/>
</dbReference>
<keyword evidence="3" id="KW-0902">Two-component regulatory system</keyword>
<keyword evidence="2 4" id="KW-0418">Kinase</keyword>
<proteinExistence type="predicted"/>
<dbReference type="AlphaFoldDB" id="A0A4U9ZM39"/>
<name>A0A4U9ZM39_9STRE</name>
<accession>A0A4U9ZM39</accession>
<evidence type="ECO:0000256" key="3">
    <source>
        <dbReference type="ARBA" id="ARBA00023012"/>
    </source>
</evidence>
<dbReference type="GO" id="GO:0000160">
    <property type="term" value="P:phosphorelay signal transduction system"/>
    <property type="evidence" value="ECO:0007669"/>
    <property type="project" value="UniProtKB-KW"/>
</dbReference>
<dbReference type="SUPFAM" id="SSF55874">
    <property type="entry name" value="ATPase domain of HSP90 chaperone/DNA topoisomerase II/histidine kinase"/>
    <property type="match status" value="1"/>
</dbReference>
<dbReference type="EC" id="2.7.13.3" evidence="4"/>
<dbReference type="PANTHER" id="PTHR24421:SF63">
    <property type="entry name" value="SENSOR HISTIDINE KINASE DESK"/>
    <property type="match status" value="1"/>
</dbReference>
<evidence type="ECO:0000313" key="4">
    <source>
        <dbReference type="EMBL" id="VTS41255.1"/>
    </source>
</evidence>
<reference evidence="4 5" key="1">
    <citation type="submission" date="2019-05" db="EMBL/GenBank/DDBJ databases">
        <authorList>
            <consortium name="Pathogen Informatics"/>
        </authorList>
    </citation>
    <scope>NUCLEOTIDE SEQUENCE [LARGE SCALE GENOMIC DNA]</scope>
    <source>
        <strain evidence="4 5">NCTC5385</strain>
    </source>
</reference>
<dbReference type="EMBL" id="LR594035">
    <property type="protein sequence ID" value="VTS41255.1"/>
    <property type="molecule type" value="Genomic_DNA"/>
</dbReference>
<evidence type="ECO:0000256" key="1">
    <source>
        <dbReference type="ARBA" id="ARBA00022679"/>
    </source>
</evidence>
<keyword evidence="1 4" id="KW-0808">Transferase</keyword>